<name>A0A1H3SDK2_9BURK</name>
<evidence type="ECO:0000313" key="2">
    <source>
        <dbReference type="EMBL" id="SDZ35169.1"/>
    </source>
</evidence>
<dbReference type="EMBL" id="FNPE01000019">
    <property type="protein sequence ID" value="SDZ35169.1"/>
    <property type="molecule type" value="Genomic_DNA"/>
</dbReference>
<evidence type="ECO:0000313" key="3">
    <source>
        <dbReference type="Proteomes" id="UP000183417"/>
    </source>
</evidence>
<feature type="domain" description="PPM-type phosphatase" evidence="1">
    <location>
        <begin position="13"/>
        <end position="255"/>
    </location>
</feature>
<dbReference type="AlphaFoldDB" id="A0A1H3SDK2"/>
<dbReference type="GeneID" id="94692231"/>
<evidence type="ECO:0000259" key="1">
    <source>
        <dbReference type="PROSITE" id="PS51746"/>
    </source>
</evidence>
<dbReference type="SMART" id="SM00331">
    <property type="entry name" value="PP2C_SIG"/>
    <property type="match status" value="1"/>
</dbReference>
<gene>
    <name evidence="2" type="ORF">SAMN05421547_11944</name>
</gene>
<dbReference type="SUPFAM" id="SSF81606">
    <property type="entry name" value="PP2C-like"/>
    <property type="match status" value="1"/>
</dbReference>
<dbReference type="Gene3D" id="3.60.40.10">
    <property type="entry name" value="PPM-type phosphatase domain"/>
    <property type="match status" value="1"/>
</dbReference>
<organism evidence="2 3">
    <name type="scientific">Delftia lacustris</name>
    <dbReference type="NCBI Taxonomy" id="558537"/>
    <lineage>
        <taxon>Bacteria</taxon>
        <taxon>Pseudomonadati</taxon>
        <taxon>Pseudomonadota</taxon>
        <taxon>Betaproteobacteria</taxon>
        <taxon>Burkholderiales</taxon>
        <taxon>Comamonadaceae</taxon>
        <taxon>Delftia</taxon>
    </lineage>
</organism>
<dbReference type="InterPro" id="IPR036457">
    <property type="entry name" value="PPM-type-like_dom_sf"/>
</dbReference>
<dbReference type="CDD" id="cd00143">
    <property type="entry name" value="PP2Cc"/>
    <property type="match status" value="1"/>
</dbReference>
<dbReference type="Pfam" id="PF13672">
    <property type="entry name" value="PP2C_2"/>
    <property type="match status" value="1"/>
</dbReference>
<dbReference type="InterPro" id="IPR001932">
    <property type="entry name" value="PPM-type_phosphatase-like_dom"/>
</dbReference>
<dbReference type="SMART" id="SM00332">
    <property type="entry name" value="PP2Cc"/>
    <property type="match status" value="1"/>
</dbReference>
<protein>
    <submittedName>
        <fullName evidence="2">Serine/threonine protein phosphatase PrpC</fullName>
    </submittedName>
</protein>
<proteinExistence type="predicted"/>
<dbReference type="Proteomes" id="UP000183417">
    <property type="component" value="Unassembled WGS sequence"/>
</dbReference>
<reference evidence="2 3" key="1">
    <citation type="submission" date="2016-10" db="EMBL/GenBank/DDBJ databases">
        <authorList>
            <person name="de Groot N.N."/>
        </authorList>
    </citation>
    <scope>NUCLEOTIDE SEQUENCE [LARGE SCALE GENOMIC DNA]</scope>
    <source>
        <strain evidence="2 3">LMG 24775</strain>
    </source>
</reference>
<dbReference type="PROSITE" id="PS51746">
    <property type="entry name" value="PPM_2"/>
    <property type="match status" value="1"/>
</dbReference>
<accession>A0A1H3SDK2</accession>
<sequence length="262" mass="28297">MIAYLDGDGHRYSIQVASASHSGRRSSNEDAMGLMDLGAGGLCCTLADGAGGHGHGELAAQLTVQAVLEGFRENPLFAPASLASLISQAEHRVSGQQSTSASRMHMSATVVVLCIDPGQGRALWAHWGDSRLYWFRAGRMHLRTEDHSLVQQLLHAGLYEENDPRRLPNRNVLAGAIGAEGQVPPSIRSAAVALEPGDVFLLCSDGLWEGMHESEMEQLLAASQRPDEWIQRMVGRVVSSGNPHQDNLSALTVWICPRDTND</sequence>
<dbReference type="RefSeq" id="WP_046240040.1">
    <property type="nucleotide sequence ID" value="NZ_CP069318.1"/>
</dbReference>